<evidence type="ECO:0008006" key="4">
    <source>
        <dbReference type="Google" id="ProtNLM"/>
    </source>
</evidence>
<dbReference type="InterPro" id="IPR045936">
    <property type="entry name" value="DUF6356"/>
</dbReference>
<gene>
    <name evidence="2" type="ORF">GRI43_00320</name>
</gene>
<dbReference type="RefSeq" id="WP_160729141.1">
    <property type="nucleotide sequence ID" value="NZ_WTYP01000001.1"/>
</dbReference>
<keyword evidence="1" id="KW-0812">Transmembrane</keyword>
<protein>
    <recommendedName>
        <fullName evidence="4">Capsule biosynthesis protein</fullName>
    </recommendedName>
</protein>
<dbReference type="Pfam" id="PF19883">
    <property type="entry name" value="DUF6356"/>
    <property type="match status" value="1"/>
</dbReference>
<accession>A0A6I4UW83</accession>
<dbReference type="AlphaFoldDB" id="A0A6I4UW83"/>
<dbReference type="Proteomes" id="UP000471435">
    <property type="component" value="Unassembled WGS sequence"/>
</dbReference>
<proteinExistence type="predicted"/>
<feature type="transmembrane region" description="Helical" evidence="1">
    <location>
        <begin position="20"/>
        <end position="46"/>
    </location>
</feature>
<keyword evidence="1" id="KW-1133">Transmembrane helix</keyword>
<name>A0A6I4UW83_9SPHN</name>
<reference evidence="2 3" key="1">
    <citation type="submission" date="2019-12" db="EMBL/GenBank/DDBJ databases">
        <title>Genomic-based taxomic classification of the family Erythrobacteraceae.</title>
        <authorList>
            <person name="Xu L."/>
        </authorList>
    </citation>
    <scope>NUCLEOTIDE SEQUENCE [LARGE SCALE GENOMIC DNA]</scope>
    <source>
        <strain evidence="2 3">SW-109</strain>
    </source>
</reference>
<keyword evidence="1" id="KW-0472">Membrane</keyword>
<evidence type="ECO:0000256" key="1">
    <source>
        <dbReference type="SAM" id="Phobius"/>
    </source>
</evidence>
<sequence>MNIFTDHPRSVGESYGEHFVAATSFGLPMITAGLACVLHGFFPFLFEKTGSNLVRKLYDRMVLNRKKMVQETSDGQQMDWCI</sequence>
<keyword evidence="3" id="KW-1185">Reference proteome</keyword>
<organism evidence="2 3">
    <name type="scientific">Pontixanthobacter luteolus</name>
    <dbReference type="NCBI Taxonomy" id="295089"/>
    <lineage>
        <taxon>Bacteria</taxon>
        <taxon>Pseudomonadati</taxon>
        <taxon>Pseudomonadota</taxon>
        <taxon>Alphaproteobacteria</taxon>
        <taxon>Sphingomonadales</taxon>
        <taxon>Erythrobacteraceae</taxon>
        <taxon>Pontixanthobacter</taxon>
    </lineage>
</organism>
<dbReference type="OrthoDB" id="7652114at2"/>
<evidence type="ECO:0000313" key="3">
    <source>
        <dbReference type="Proteomes" id="UP000471435"/>
    </source>
</evidence>
<dbReference type="EMBL" id="WTYP01000001">
    <property type="protein sequence ID" value="MXP45835.1"/>
    <property type="molecule type" value="Genomic_DNA"/>
</dbReference>
<evidence type="ECO:0000313" key="2">
    <source>
        <dbReference type="EMBL" id="MXP45835.1"/>
    </source>
</evidence>
<comment type="caution">
    <text evidence="2">The sequence shown here is derived from an EMBL/GenBank/DDBJ whole genome shotgun (WGS) entry which is preliminary data.</text>
</comment>